<dbReference type="AlphaFoldDB" id="A0A183U250"/>
<protein>
    <submittedName>
        <fullName evidence="3">Transposase</fullName>
    </submittedName>
</protein>
<sequence length="71" mass="8264">MFSLVYGEGDCRLWRGDKQKLRLPDRQGRRLYAVFSEMVVSECVARVEINETVSRSVFFALLNRRHPCPSS</sequence>
<keyword evidence="2" id="KW-1185">Reference proteome</keyword>
<organism evidence="2 3">
    <name type="scientific">Toxocara canis</name>
    <name type="common">Canine roundworm</name>
    <dbReference type="NCBI Taxonomy" id="6265"/>
    <lineage>
        <taxon>Eukaryota</taxon>
        <taxon>Metazoa</taxon>
        <taxon>Ecdysozoa</taxon>
        <taxon>Nematoda</taxon>
        <taxon>Chromadorea</taxon>
        <taxon>Rhabditida</taxon>
        <taxon>Spirurina</taxon>
        <taxon>Ascaridomorpha</taxon>
        <taxon>Ascaridoidea</taxon>
        <taxon>Toxocaridae</taxon>
        <taxon>Toxocara</taxon>
    </lineage>
</organism>
<name>A0A183U250_TOXCA</name>
<evidence type="ECO:0000313" key="3">
    <source>
        <dbReference type="WBParaSite" id="TCNE_0000257001-mRNA-1"/>
    </source>
</evidence>
<reference evidence="3" key="1">
    <citation type="submission" date="2016-06" db="UniProtKB">
        <authorList>
            <consortium name="WormBaseParasite"/>
        </authorList>
    </citation>
    <scope>IDENTIFICATION</scope>
</reference>
<gene>
    <name evidence="1" type="ORF">TCNE_LOCUS2570</name>
</gene>
<evidence type="ECO:0000313" key="2">
    <source>
        <dbReference type="Proteomes" id="UP000050794"/>
    </source>
</evidence>
<dbReference type="Proteomes" id="UP000050794">
    <property type="component" value="Unassembled WGS sequence"/>
</dbReference>
<reference evidence="1 2" key="2">
    <citation type="submission" date="2018-11" db="EMBL/GenBank/DDBJ databases">
        <authorList>
            <consortium name="Pathogen Informatics"/>
        </authorList>
    </citation>
    <scope>NUCLEOTIDE SEQUENCE [LARGE SCALE GENOMIC DNA]</scope>
</reference>
<evidence type="ECO:0000313" key="1">
    <source>
        <dbReference type="EMBL" id="VDM28282.1"/>
    </source>
</evidence>
<dbReference type="EMBL" id="UYWY01002665">
    <property type="protein sequence ID" value="VDM28282.1"/>
    <property type="molecule type" value="Genomic_DNA"/>
</dbReference>
<proteinExistence type="predicted"/>
<accession>A0A183U250</accession>
<dbReference type="WBParaSite" id="TCNE_0000257001-mRNA-1">
    <property type="protein sequence ID" value="TCNE_0000257001-mRNA-1"/>
    <property type="gene ID" value="TCNE_0000257001"/>
</dbReference>